<accession>A0A7C9P9B1</accession>
<dbReference type="AlphaFoldDB" id="A0A7C9P9B1"/>
<reference evidence="11 12" key="1">
    <citation type="submission" date="2019-09" db="EMBL/GenBank/DDBJ databases">
        <title>H2 Metabolism Revealed by Metagenomic Analysis in Subglacial Sediment of East Antarctica.</title>
        <authorList>
            <person name="Yang Z."/>
            <person name="Zhang Y."/>
            <person name="Lv Y."/>
            <person name="Yan W."/>
            <person name="Xiao X."/>
            <person name="Sun B."/>
            <person name="Ma H."/>
        </authorList>
    </citation>
    <scope>NUCLEOTIDE SEQUENCE [LARGE SCALE GENOMIC DNA]</scope>
    <source>
        <strain evidence="11">Bin2_2</strain>
    </source>
</reference>
<name>A0A7C9P9B1_9PROT</name>
<evidence type="ECO:0000256" key="1">
    <source>
        <dbReference type="ARBA" id="ARBA00004429"/>
    </source>
</evidence>
<comment type="subunit">
    <text evidence="9">The complex comprises the extracytoplasmic solute receptor protein and the two transmembrane proteins.</text>
</comment>
<organism evidence="11 12">
    <name type="scientific">Sulfuriferula multivorans</name>
    <dbReference type="NCBI Taxonomy" id="1559896"/>
    <lineage>
        <taxon>Bacteria</taxon>
        <taxon>Pseudomonadati</taxon>
        <taxon>Pseudomonadota</taxon>
        <taxon>Betaproteobacteria</taxon>
        <taxon>Nitrosomonadales</taxon>
        <taxon>Sulfuricellaceae</taxon>
        <taxon>Sulfuriferula</taxon>
    </lineage>
</organism>
<dbReference type="Pfam" id="PF04290">
    <property type="entry name" value="DctQ"/>
    <property type="match status" value="1"/>
</dbReference>
<evidence type="ECO:0000256" key="5">
    <source>
        <dbReference type="ARBA" id="ARBA00022692"/>
    </source>
</evidence>
<evidence type="ECO:0000313" key="11">
    <source>
        <dbReference type="EMBL" id="NDP49236.1"/>
    </source>
</evidence>
<comment type="similarity">
    <text evidence="8 9">Belongs to the TRAP transporter small permease family.</text>
</comment>
<dbReference type="GO" id="GO:0022857">
    <property type="term" value="F:transmembrane transporter activity"/>
    <property type="evidence" value="ECO:0007669"/>
    <property type="project" value="UniProtKB-UniRule"/>
</dbReference>
<dbReference type="PANTHER" id="PTHR35011:SF10">
    <property type="entry name" value="TRAP TRANSPORTER SMALL PERMEASE PROTEIN"/>
    <property type="match status" value="1"/>
</dbReference>
<evidence type="ECO:0000256" key="2">
    <source>
        <dbReference type="ARBA" id="ARBA00022448"/>
    </source>
</evidence>
<comment type="caution">
    <text evidence="11">The sequence shown here is derived from an EMBL/GenBank/DDBJ whole genome shotgun (WGS) entry which is preliminary data.</text>
</comment>
<keyword evidence="6 9" id="KW-1133">Transmembrane helix</keyword>
<comment type="subcellular location">
    <subcellularLocation>
        <location evidence="1 9">Cell inner membrane</location>
        <topology evidence="1 9">Multi-pass membrane protein</topology>
    </subcellularLocation>
</comment>
<comment type="function">
    <text evidence="9">Part of the tripartite ATP-independent periplasmic (TRAP) transport system.</text>
</comment>
<evidence type="ECO:0000256" key="3">
    <source>
        <dbReference type="ARBA" id="ARBA00022475"/>
    </source>
</evidence>
<evidence type="ECO:0000256" key="8">
    <source>
        <dbReference type="ARBA" id="ARBA00038436"/>
    </source>
</evidence>
<dbReference type="InterPro" id="IPR055348">
    <property type="entry name" value="DctQ"/>
</dbReference>
<gene>
    <name evidence="11" type="ORF">GZ085_12785</name>
</gene>
<dbReference type="GO" id="GO:0005886">
    <property type="term" value="C:plasma membrane"/>
    <property type="evidence" value="ECO:0007669"/>
    <property type="project" value="UniProtKB-SubCell"/>
</dbReference>
<feature type="transmembrane region" description="Helical" evidence="9">
    <location>
        <begin position="50"/>
        <end position="69"/>
    </location>
</feature>
<sequence>MKSLVKLLHGLMASLNVIGAIWVLLIMLLITVDVVGRAFFNSPLFGVPEIVKISVVGLVWCQMAHTLKIGAHLRSTILLDRMPRAARRVIEIVSCILGVITFALIVYSGWDTMLEAWRIGEFEGEEPVRVPTSPIRTLVLIGAALTAIQFLVMLVDLIRGKTLHQAEAEF</sequence>
<keyword evidence="3" id="KW-1003">Cell membrane</keyword>
<feature type="transmembrane region" description="Helical" evidence="9">
    <location>
        <begin position="135"/>
        <end position="155"/>
    </location>
</feature>
<dbReference type="InterPro" id="IPR007387">
    <property type="entry name" value="TRAP_DctQ"/>
</dbReference>
<keyword evidence="5 9" id="KW-0812">Transmembrane</keyword>
<dbReference type="PANTHER" id="PTHR35011">
    <property type="entry name" value="2,3-DIKETO-L-GULONATE TRAP TRANSPORTER SMALL PERMEASE PROTEIN YIAM"/>
    <property type="match status" value="1"/>
</dbReference>
<feature type="transmembrane region" description="Helical" evidence="9">
    <location>
        <begin position="7"/>
        <end position="30"/>
    </location>
</feature>
<proteinExistence type="inferred from homology"/>
<evidence type="ECO:0000259" key="10">
    <source>
        <dbReference type="Pfam" id="PF04290"/>
    </source>
</evidence>
<evidence type="ECO:0000256" key="6">
    <source>
        <dbReference type="ARBA" id="ARBA00022989"/>
    </source>
</evidence>
<feature type="domain" description="Tripartite ATP-independent periplasmic transporters DctQ component" evidence="10">
    <location>
        <begin position="26"/>
        <end position="159"/>
    </location>
</feature>
<keyword evidence="2 9" id="KW-0813">Transport</keyword>
<evidence type="ECO:0000256" key="4">
    <source>
        <dbReference type="ARBA" id="ARBA00022519"/>
    </source>
</evidence>
<dbReference type="Proteomes" id="UP000483432">
    <property type="component" value="Unassembled WGS sequence"/>
</dbReference>
<keyword evidence="7 9" id="KW-0472">Membrane</keyword>
<dbReference type="GO" id="GO:0015740">
    <property type="term" value="P:C4-dicarboxylate transport"/>
    <property type="evidence" value="ECO:0007669"/>
    <property type="project" value="TreeGrafter"/>
</dbReference>
<protein>
    <recommendedName>
        <fullName evidence="9">TRAP transporter small permease protein</fullName>
    </recommendedName>
</protein>
<evidence type="ECO:0000256" key="7">
    <source>
        <dbReference type="ARBA" id="ARBA00023136"/>
    </source>
</evidence>
<evidence type="ECO:0000313" key="12">
    <source>
        <dbReference type="Proteomes" id="UP000483432"/>
    </source>
</evidence>
<keyword evidence="4 9" id="KW-0997">Cell inner membrane</keyword>
<dbReference type="EMBL" id="JAAFGW010000231">
    <property type="protein sequence ID" value="NDP49236.1"/>
    <property type="molecule type" value="Genomic_DNA"/>
</dbReference>
<evidence type="ECO:0000256" key="9">
    <source>
        <dbReference type="RuleBase" id="RU369079"/>
    </source>
</evidence>
<feature type="transmembrane region" description="Helical" evidence="9">
    <location>
        <begin position="89"/>
        <end position="110"/>
    </location>
</feature>